<evidence type="ECO:0000313" key="1">
    <source>
        <dbReference type="EMBL" id="BAH18532.1"/>
    </source>
</evidence>
<dbReference type="KEGG" id="mcl:MCCL_1825"/>
<dbReference type="AlphaFoldDB" id="B9E8L4"/>
<dbReference type="STRING" id="458233.MCCL_1825"/>
<protein>
    <recommendedName>
        <fullName evidence="3">DUF1934 domain-containing protein</fullName>
    </recommendedName>
</protein>
<evidence type="ECO:0000313" key="2">
    <source>
        <dbReference type="Proteomes" id="UP000001383"/>
    </source>
</evidence>
<dbReference type="Proteomes" id="UP000001383">
    <property type="component" value="Chromosome"/>
</dbReference>
<reference evidence="1 2" key="1">
    <citation type="journal article" date="2009" name="J. Bacteriol.">
        <title>Complete genome sequence of Macrococcus caseolyticus strain JCSCS5402, reflecting the ancestral genome of the human-pathogenic staphylococci.</title>
        <authorList>
            <person name="Baba T."/>
            <person name="Kuwahara-Arai K."/>
            <person name="Uchiyama I."/>
            <person name="Takeuchi F."/>
            <person name="Ito T."/>
            <person name="Hiramatsu K."/>
        </authorList>
    </citation>
    <scope>NUCLEOTIDE SEQUENCE [LARGE SCALE GENOMIC DNA]</scope>
    <source>
        <strain evidence="1 2">JCSC5402</strain>
    </source>
</reference>
<organism evidence="1 2">
    <name type="scientific">Macrococcus caseolyticus (strain JCSC5402)</name>
    <name type="common">Macrococcoides caseolyticum</name>
    <dbReference type="NCBI Taxonomy" id="458233"/>
    <lineage>
        <taxon>Bacteria</taxon>
        <taxon>Bacillati</taxon>
        <taxon>Bacillota</taxon>
        <taxon>Bacilli</taxon>
        <taxon>Bacillales</taxon>
        <taxon>Staphylococcaceae</taxon>
        <taxon>Macrococcoides</taxon>
    </lineage>
</organism>
<sequence>MNSMDIDIHVLQSIQTEEETEMFEVNTVGQLIDKQHSYITYTEKLDNIETSVRVKLEENRIRIRRIGELSMDFLFVPTEITQNIYHMANQKAVMDITTNQLVIKREGTSGHIYIQYSITTNNTVIGTYSYELTYKERA</sequence>
<name>B9E8L4_MACCJ</name>
<accession>B9E8L4</accession>
<dbReference type="Pfam" id="PF09148">
    <property type="entry name" value="DUF1934"/>
    <property type="match status" value="1"/>
</dbReference>
<gene>
    <name evidence="1" type="ordered locus">MCCL_1825</name>
</gene>
<proteinExistence type="predicted"/>
<dbReference type="eggNOG" id="COG4506">
    <property type="taxonomic scope" value="Bacteria"/>
</dbReference>
<dbReference type="SUPFAM" id="SSF50814">
    <property type="entry name" value="Lipocalins"/>
    <property type="match status" value="1"/>
</dbReference>
<evidence type="ECO:0008006" key="3">
    <source>
        <dbReference type="Google" id="ProtNLM"/>
    </source>
</evidence>
<dbReference type="InterPro" id="IPR012674">
    <property type="entry name" value="Calycin"/>
</dbReference>
<dbReference type="Gene3D" id="2.40.128.20">
    <property type="match status" value="1"/>
</dbReference>
<dbReference type="HOGENOM" id="CLU_120388_2_4_9"/>
<dbReference type="EMBL" id="AP009484">
    <property type="protein sequence ID" value="BAH18532.1"/>
    <property type="molecule type" value="Genomic_DNA"/>
</dbReference>
<dbReference type="InterPro" id="IPR015231">
    <property type="entry name" value="DUF1934"/>
</dbReference>